<dbReference type="SUPFAM" id="SSF54523">
    <property type="entry name" value="Pili subunits"/>
    <property type="match status" value="1"/>
</dbReference>
<dbReference type="Proteomes" id="UP000318741">
    <property type="component" value="Chromosome"/>
</dbReference>
<keyword evidence="1" id="KW-0812">Transmembrane</keyword>
<dbReference type="RefSeq" id="WP_165700518.1">
    <property type="nucleotide sequence ID" value="NZ_CP036265.1"/>
</dbReference>
<reference evidence="3 4" key="1">
    <citation type="submission" date="2019-02" db="EMBL/GenBank/DDBJ databases">
        <title>Deep-cultivation of Planctomycetes and their phenomic and genomic characterization uncovers novel biology.</title>
        <authorList>
            <person name="Wiegand S."/>
            <person name="Jogler M."/>
            <person name="Boedeker C."/>
            <person name="Pinto D."/>
            <person name="Vollmers J."/>
            <person name="Rivas-Marin E."/>
            <person name="Kohn T."/>
            <person name="Peeters S.H."/>
            <person name="Heuer A."/>
            <person name="Rast P."/>
            <person name="Oberbeckmann S."/>
            <person name="Bunk B."/>
            <person name="Jeske O."/>
            <person name="Meyerdierks A."/>
            <person name="Storesund J.E."/>
            <person name="Kallscheuer N."/>
            <person name="Luecker S."/>
            <person name="Lage O.M."/>
            <person name="Pohl T."/>
            <person name="Merkel B.J."/>
            <person name="Hornburger P."/>
            <person name="Mueller R.-W."/>
            <person name="Bruemmer F."/>
            <person name="Labrenz M."/>
            <person name="Spormann A.M."/>
            <person name="Op den Camp H."/>
            <person name="Overmann J."/>
            <person name="Amann R."/>
            <person name="Jetten M.S.M."/>
            <person name="Mascher T."/>
            <person name="Medema M.H."/>
            <person name="Devos D.P."/>
            <person name="Kaster A.-K."/>
            <person name="Ovreas L."/>
            <person name="Rohde M."/>
            <person name="Galperin M.Y."/>
            <person name="Jogler C."/>
        </authorList>
    </citation>
    <scope>NUCLEOTIDE SEQUENCE [LARGE SCALE GENOMIC DNA]</scope>
    <source>
        <strain evidence="3 4">CA12</strain>
    </source>
</reference>
<dbReference type="EMBL" id="CP036265">
    <property type="protein sequence ID" value="QDT14494.1"/>
    <property type="molecule type" value="Genomic_DNA"/>
</dbReference>
<name>A0A517P545_9PLAN</name>
<keyword evidence="1" id="KW-0472">Membrane</keyword>
<dbReference type="PROSITE" id="PS00409">
    <property type="entry name" value="PROKAR_NTER_METHYL"/>
    <property type="match status" value="1"/>
</dbReference>
<gene>
    <name evidence="3" type="ORF">CA12_05680</name>
</gene>
<evidence type="ECO:0000259" key="2">
    <source>
        <dbReference type="Pfam" id="PF07596"/>
    </source>
</evidence>
<dbReference type="Gene3D" id="3.30.700.10">
    <property type="entry name" value="Glycoprotein, Type 4 Pilin"/>
    <property type="match status" value="1"/>
</dbReference>
<accession>A0A517P545</accession>
<dbReference type="KEGG" id="acaf:CA12_05680"/>
<feature type="transmembrane region" description="Helical" evidence="1">
    <location>
        <begin position="12"/>
        <end position="36"/>
    </location>
</feature>
<proteinExistence type="predicted"/>
<dbReference type="PANTHER" id="PTHR30093:SF2">
    <property type="entry name" value="TYPE II SECRETION SYSTEM PROTEIN H"/>
    <property type="match status" value="1"/>
</dbReference>
<evidence type="ECO:0000313" key="3">
    <source>
        <dbReference type="EMBL" id="QDT14494.1"/>
    </source>
</evidence>
<dbReference type="NCBIfam" id="TIGR04294">
    <property type="entry name" value="pre_pil_HX9DG"/>
    <property type="match status" value="1"/>
</dbReference>
<feature type="domain" description="DUF1559" evidence="2">
    <location>
        <begin position="37"/>
        <end position="347"/>
    </location>
</feature>
<keyword evidence="1" id="KW-1133">Transmembrane helix</keyword>
<dbReference type="PANTHER" id="PTHR30093">
    <property type="entry name" value="GENERAL SECRETION PATHWAY PROTEIN G"/>
    <property type="match status" value="1"/>
</dbReference>
<dbReference type="NCBIfam" id="TIGR02532">
    <property type="entry name" value="IV_pilin_GFxxxE"/>
    <property type="match status" value="1"/>
</dbReference>
<dbReference type="InterPro" id="IPR012902">
    <property type="entry name" value="N_methyl_site"/>
</dbReference>
<sequence length="384" mass="41280">MSAPRRRFARAGFTLIELLVVIAIVAILVSLLLPAVQQAREAARRASCKNNLKQLALAFHNYHGTYRAFPIGAGGTKDAPGTDSDPDNEYRLGPYVPLLPYLDQGAMWNAVLRPMDGFDYSGSTRFAITWPAYGPKPDEAHYPPWQIEIPTLRCPSDGAKGDDALENVNYAINWGDNGHAVRHELDSKRGVVRGMFARGASFALRDVRDGTTSTLLLAEIGSDGGDNVYQAYVLDDVGRTDLPWDTNVGYTDPARCLEVALDPDDPGRYPFPVGSTQLDNRGEHWPDGNGNGNDTGFVTVLPPNGPSCTEDKSYEDALLTAGSYHTGGVQGALCDGSVRFFADAIDTGELRNPARNAGVNSGKSPYGAWGGLGTRAAGEVLGEF</sequence>
<keyword evidence="4" id="KW-1185">Reference proteome</keyword>
<dbReference type="Pfam" id="PF07963">
    <property type="entry name" value="N_methyl"/>
    <property type="match status" value="1"/>
</dbReference>
<dbReference type="AlphaFoldDB" id="A0A517P545"/>
<protein>
    <submittedName>
        <fullName evidence="3">Putative major pilin subunit</fullName>
    </submittedName>
</protein>
<dbReference type="InterPro" id="IPR011453">
    <property type="entry name" value="DUF1559"/>
</dbReference>
<organism evidence="3 4">
    <name type="scientific">Alienimonas californiensis</name>
    <dbReference type="NCBI Taxonomy" id="2527989"/>
    <lineage>
        <taxon>Bacteria</taxon>
        <taxon>Pseudomonadati</taxon>
        <taxon>Planctomycetota</taxon>
        <taxon>Planctomycetia</taxon>
        <taxon>Planctomycetales</taxon>
        <taxon>Planctomycetaceae</taxon>
        <taxon>Alienimonas</taxon>
    </lineage>
</organism>
<evidence type="ECO:0000313" key="4">
    <source>
        <dbReference type="Proteomes" id="UP000318741"/>
    </source>
</evidence>
<dbReference type="InterPro" id="IPR045584">
    <property type="entry name" value="Pilin-like"/>
</dbReference>
<evidence type="ECO:0000256" key="1">
    <source>
        <dbReference type="SAM" id="Phobius"/>
    </source>
</evidence>
<dbReference type="InterPro" id="IPR027558">
    <property type="entry name" value="Pre_pil_HX9DG_C"/>
</dbReference>
<dbReference type="Pfam" id="PF07596">
    <property type="entry name" value="SBP_bac_10"/>
    <property type="match status" value="1"/>
</dbReference>